<evidence type="ECO:0000313" key="8">
    <source>
        <dbReference type="Proteomes" id="UP000012174"/>
    </source>
</evidence>
<dbReference type="HOGENOM" id="CLU_533194_0_0_1"/>
<reference evidence="8" key="1">
    <citation type="journal article" date="2013" name="Genome Announc.">
        <title>Draft genome sequence of the grapevine dieback fungus Eutypa lata UCR-EL1.</title>
        <authorList>
            <person name="Blanco-Ulate B."/>
            <person name="Rolshausen P.E."/>
            <person name="Cantu D."/>
        </authorList>
    </citation>
    <scope>NUCLEOTIDE SEQUENCE [LARGE SCALE GENOMIC DNA]</scope>
    <source>
        <strain evidence="8">UCR-EL1</strain>
    </source>
</reference>
<feature type="compositionally biased region" description="Low complexity" evidence="6">
    <location>
        <begin position="14"/>
        <end position="40"/>
    </location>
</feature>
<feature type="compositionally biased region" description="Polar residues" evidence="6">
    <location>
        <begin position="1"/>
        <end position="13"/>
    </location>
</feature>
<sequence length="511" mass="57507">MATNQDSSSSEPVTSANNTSAGATAAATTTTANASSITASKSEKAHSSASTPKDTPDAPGSDSNAKANSIPVRDKDAFTRVLIDQAIVRDQIHSAALSEDKNRLNDHNKHQFKEIADYKLLRNEYRHWFPPSRLYGEGYSGYGNGRTDLGPGQPARLLYPTHKPRPGKRQTPPLKWKRKDMKQQAEQHEELVPVRLDVDWEKIKLRDTLTWNLHERIIPVELFAAQLIEDMGLKPPAFQPVYEQVVQQLHEQLNDFYPFVFSDEDALDPELPYSAWKNDEMRILVKLNITIGQHTLVDQFEWEINNPLNSPEEFAASMAKDLALSGEFTTAIAHCIREQTQLFTRSLYSIGHPFDGRPVEDPDLVAAFLPSPLPTVFRPQQQAKEYAPYLYELSEADLERNEMPPPPAWLVAALDRFKQEEIYANDQFEAFMRYSAVDTTTGAPIPMPQPGAIPPNVRFYFLPRIKCLDCPGKLYTPGPETTASNFEVHLKNKQHKEKVEARLRNTSGAAA</sequence>
<protein>
    <submittedName>
        <fullName evidence="7">Putative snf5-like protein</fullName>
    </submittedName>
</protein>
<dbReference type="STRING" id="1287681.M7T6T8"/>
<organism evidence="7 8">
    <name type="scientific">Eutypa lata (strain UCR-EL1)</name>
    <name type="common">Grapevine dieback disease fungus</name>
    <name type="synonym">Eutypa armeniacae</name>
    <dbReference type="NCBI Taxonomy" id="1287681"/>
    <lineage>
        <taxon>Eukaryota</taxon>
        <taxon>Fungi</taxon>
        <taxon>Dikarya</taxon>
        <taxon>Ascomycota</taxon>
        <taxon>Pezizomycotina</taxon>
        <taxon>Sordariomycetes</taxon>
        <taxon>Xylariomycetidae</taxon>
        <taxon>Xylariales</taxon>
        <taxon>Diatrypaceae</taxon>
        <taxon>Eutypa</taxon>
    </lineage>
</organism>
<comment type="similarity">
    <text evidence="2">Belongs to the SNF5 family.</text>
</comment>
<dbReference type="InterPro" id="IPR006939">
    <property type="entry name" value="SNF5"/>
</dbReference>
<keyword evidence="4" id="KW-0804">Transcription</keyword>
<dbReference type="KEGG" id="ela:UCREL1_7490"/>
<dbReference type="Proteomes" id="UP000012174">
    <property type="component" value="Unassembled WGS sequence"/>
</dbReference>
<accession>M7T6T8</accession>
<dbReference type="AlphaFoldDB" id="M7T6T8"/>
<keyword evidence="5" id="KW-0539">Nucleus</keyword>
<dbReference type="OMA" id="INTEIHE"/>
<dbReference type="PANTHER" id="PTHR10019">
    <property type="entry name" value="SNF5"/>
    <property type="match status" value="1"/>
</dbReference>
<gene>
    <name evidence="7" type="ORF">UCREL1_7490</name>
</gene>
<name>M7T6T8_EUTLA</name>
<dbReference type="EMBL" id="KB706851">
    <property type="protein sequence ID" value="EMR65526.1"/>
    <property type="molecule type" value="Genomic_DNA"/>
</dbReference>
<dbReference type="OrthoDB" id="515064at2759"/>
<dbReference type="GO" id="GO:0000228">
    <property type="term" value="C:nuclear chromosome"/>
    <property type="evidence" value="ECO:0007669"/>
    <property type="project" value="InterPro"/>
</dbReference>
<keyword evidence="8" id="KW-1185">Reference proteome</keyword>
<comment type="subcellular location">
    <subcellularLocation>
        <location evidence="1">Nucleus</location>
    </subcellularLocation>
</comment>
<evidence type="ECO:0000256" key="1">
    <source>
        <dbReference type="ARBA" id="ARBA00004123"/>
    </source>
</evidence>
<dbReference type="eggNOG" id="KOG1649">
    <property type="taxonomic scope" value="Eukaryota"/>
</dbReference>
<evidence type="ECO:0000256" key="3">
    <source>
        <dbReference type="ARBA" id="ARBA00023015"/>
    </source>
</evidence>
<feature type="region of interest" description="Disordered" evidence="6">
    <location>
        <begin position="1"/>
        <end position="71"/>
    </location>
</feature>
<evidence type="ECO:0000256" key="6">
    <source>
        <dbReference type="SAM" id="MobiDB-lite"/>
    </source>
</evidence>
<evidence type="ECO:0000256" key="2">
    <source>
        <dbReference type="ARBA" id="ARBA00010239"/>
    </source>
</evidence>
<proteinExistence type="inferred from homology"/>
<dbReference type="Pfam" id="PF04855">
    <property type="entry name" value="SNF5"/>
    <property type="match status" value="1"/>
</dbReference>
<evidence type="ECO:0000313" key="7">
    <source>
        <dbReference type="EMBL" id="EMR65526.1"/>
    </source>
</evidence>
<evidence type="ECO:0000256" key="4">
    <source>
        <dbReference type="ARBA" id="ARBA00023163"/>
    </source>
</evidence>
<keyword evidence="3" id="KW-0805">Transcription regulation</keyword>
<dbReference type="GO" id="GO:0006338">
    <property type="term" value="P:chromatin remodeling"/>
    <property type="evidence" value="ECO:0007669"/>
    <property type="project" value="InterPro"/>
</dbReference>
<evidence type="ECO:0000256" key="5">
    <source>
        <dbReference type="ARBA" id="ARBA00023242"/>
    </source>
</evidence>
<feature type="region of interest" description="Disordered" evidence="6">
    <location>
        <begin position="157"/>
        <end position="176"/>
    </location>
</feature>